<evidence type="ECO:0000313" key="6">
    <source>
        <dbReference type="Proteomes" id="UP000026915"/>
    </source>
</evidence>
<dbReference type="PANTHER" id="PTHR21450">
    <property type="entry name" value="PROTEIN ALTERED PHOSPHATE STARVATION RESPONSE 1"/>
    <property type="match status" value="1"/>
</dbReference>
<dbReference type="InterPro" id="IPR006867">
    <property type="entry name" value="DUF632"/>
</dbReference>
<evidence type="ECO:0000256" key="2">
    <source>
        <dbReference type="SAM" id="MobiDB-lite"/>
    </source>
</evidence>
<evidence type="ECO:0000259" key="3">
    <source>
        <dbReference type="Pfam" id="PF04782"/>
    </source>
</evidence>
<evidence type="ECO:0000259" key="4">
    <source>
        <dbReference type="Pfam" id="PF04783"/>
    </source>
</evidence>
<dbReference type="PANTHER" id="PTHR21450:SF43">
    <property type="entry name" value="DUF630 FAMILY PROTEIN"/>
    <property type="match status" value="1"/>
</dbReference>
<feature type="compositionally biased region" description="Basic and acidic residues" evidence="2">
    <location>
        <begin position="297"/>
        <end position="307"/>
    </location>
</feature>
<dbReference type="AlphaFoldDB" id="A0A061DJG5"/>
<protein>
    <submittedName>
        <fullName evidence="5">Uncharacterized protein</fullName>
    </submittedName>
</protein>
<keyword evidence="6" id="KW-1185">Reference proteome</keyword>
<dbReference type="STRING" id="3641.A0A061DJG5"/>
<reference evidence="5 6" key="1">
    <citation type="journal article" date="2013" name="Genome Biol.">
        <title>The genome sequence of the most widely cultivated cacao type and its use to identify candidate genes regulating pod color.</title>
        <authorList>
            <person name="Motamayor J.C."/>
            <person name="Mockaitis K."/>
            <person name="Schmutz J."/>
            <person name="Haiminen N."/>
            <person name="Iii D.L."/>
            <person name="Cornejo O."/>
            <person name="Findley S.D."/>
            <person name="Zheng P."/>
            <person name="Utro F."/>
            <person name="Royaert S."/>
            <person name="Saski C."/>
            <person name="Jenkins J."/>
            <person name="Podicheti R."/>
            <person name="Zhao M."/>
            <person name="Scheffler B.E."/>
            <person name="Stack J.C."/>
            <person name="Feltus F.A."/>
            <person name="Mustiga G.M."/>
            <person name="Amores F."/>
            <person name="Phillips W."/>
            <person name="Marelli J.P."/>
            <person name="May G.D."/>
            <person name="Shapiro H."/>
            <person name="Ma J."/>
            <person name="Bustamante C.D."/>
            <person name="Schnell R.J."/>
            <person name="Main D."/>
            <person name="Gilbert D."/>
            <person name="Parida L."/>
            <person name="Kuhn D.N."/>
        </authorList>
    </citation>
    <scope>NUCLEOTIDE SEQUENCE [LARGE SCALE GENOMIC DNA]</scope>
    <source>
        <strain evidence="6">cv. Matina 1-6</strain>
    </source>
</reference>
<feature type="domain" description="DUF630" evidence="4">
    <location>
        <begin position="3"/>
        <end position="61"/>
    </location>
</feature>
<sequence>MGMGISTSKMDSSPLLRLCRERKELIGAAADCRYQLAAAHIVYLQSLLDVGNALNHFVEEEMLVLSDCSFESSEENNSDAELISLTDNTHDHSEASGCSPLNLRTSPSATFPASHEQSGKLDVFSSRFQYGHGESFGTSTSVSPSYVRYDQSNNQVHSQPGDVSFSHYGCKVIAGAAIEASMNNNVSYPQDENWVASGSPVLESPQSFPQFENEVEQADPYHERTKSVTPAPSTSPINNIVDWYYLNPFKIIDDINYYSQNYCFSEFNSDQDFREVREREGIPDLEDETVPNSVDVSRGEESAEAIRESSGTGTGTSQAPISQEKEKSDPITIQEDVRYRLDTLAVNITEDKNITRDGLRMQSEDTVTQDGESLESSSLTTLDDCVSKNITEIVKEIGDIFETVFNYGKEVAVFFEAGKLPYQPMGAKLKEVASRIFGFTSLQLNQLAPRTMMMDKAINGDVEDISRKFGDLSSTLEQLFAWEKKLYAEVLGEEKLRVIYDKKYNQQKVLDDKGAEYSKIDDIHVSLRRLLSKINVAVTAVDVISRRIHRLRDEDLLAQLKELIEGLLRMWDFMVKCHRKQFQTIIGTKAYVHMANADSRKSSNMKATQRLEKEMLNWGSSFRDYVSTQKAFVKFLNEWLLRCIFQEPEATPDGIPTFSPSSIRAPPVFIICSDWYYAIEKVSDNGVYEAIHSFATSLHQLWEKQNEEQHERQKAMHLSKDFEKLLRIIHEESGLQWHQDALLNHLAASEFPAESVAQAGGLDIDLVSMNKRLEEQKARHEEVVRQLNDAASSCLQDGLVPIFEALEKFCWENLKAYEQIRFLNRQ</sequence>
<evidence type="ECO:0000313" key="5">
    <source>
        <dbReference type="EMBL" id="EOX92700.1"/>
    </source>
</evidence>
<dbReference type="Pfam" id="PF04782">
    <property type="entry name" value="DUF632"/>
    <property type="match status" value="1"/>
</dbReference>
<dbReference type="eggNOG" id="ENOG502QQB7">
    <property type="taxonomic scope" value="Eukaryota"/>
</dbReference>
<dbReference type="Proteomes" id="UP000026915">
    <property type="component" value="Chromosome 1"/>
</dbReference>
<keyword evidence="1" id="KW-0175">Coiled coil</keyword>
<dbReference type="HOGENOM" id="CLU_010985_3_0_1"/>
<feature type="domain" description="DUF632" evidence="3">
    <location>
        <begin position="391"/>
        <end position="699"/>
    </location>
</feature>
<accession>A0A061DJG5</accession>
<feature type="region of interest" description="Disordered" evidence="2">
    <location>
        <begin position="279"/>
        <end position="330"/>
    </location>
</feature>
<dbReference type="InParanoid" id="A0A061DJG5"/>
<dbReference type="InterPro" id="IPR006868">
    <property type="entry name" value="DUF630"/>
</dbReference>
<gene>
    <name evidence="5" type="ORF">TCM_001604</name>
</gene>
<name>A0A061DJG5_THECC</name>
<dbReference type="EMBL" id="CM001879">
    <property type="protein sequence ID" value="EOX92700.1"/>
    <property type="molecule type" value="Genomic_DNA"/>
</dbReference>
<dbReference type="Gramene" id="EOX92700">
    <property type="protein sequence ID" value="EOX92700"/>
    <property type="gene ID" value="TCM_001604"/>
</dbReference>
<proteinExistence type="predicted"/>
<dbReference type="Pfam" id="PF04783">
    <property type="entry name" value="DUF630"/>
    <property type="match status" value="1"/>
</dbReference>
<dbReference type="OMA" id="YHLARSH"/>
<feature type="compositionally biased region" description="Polar residues" evidence="2">
    <location>
        <begin position="309"/>
        <end position="321"/>
    </location>
</feature>
<organism evidence="5 6">
    <name type="scientific">Theobroma cacao</name>
    <name type="common">Cacao</name>
    <name type="synonym">Cocoa</name>
    <dbReference type="NCBI Taxonomy" id="3641"/>
    <lineage>
        <taxon>Eukaryota</taxon>
        <taxon>Viridiplantae</taxon>
        <taxon>Streptophyta</taxon>
        <taxon>Embryophyta</taxon>
        <taxon>Tracheophyta</taxon>
        <taxon>Spermatophyta</taxon>
        <taxon>Magnoliopsida</taxon>
        <taxon>eudicotyledons</taxon>
        <taxon>Gunneridae</taxon>
        <taxon>Pentapetalae</taxon>
        <taxon>rosids</taxon>
        <taxon>malvids</taxon>
        <taxon>Malvales</taxon>
        <taxon>Malvaceae</taxon>
        <taxon>Byttnerioideae</taxon>
        <taxon>Theobroma</taxon>
    </lineage>
</organism>
<evidence type="ECO:0000256" key="1">
    <source>
        <dbReference type="SAM" id="Coils"/>
    </source>
</evidence>
<feature type="coiled-coil region" evidence="1">
    <location>
        <begin position="766"/>
        <end position="793"/>
    </location>
</feature>